<dbReference type="CDD" id="cd04301">
    <property type="entry name" value="NAT_SF"/>
    <property type="match status" value="1"/>
</dbReference>
<dbReference type="InterPro" id="IPR052564">
    <property type="entry name" value="N-acetyltrans/Recomb-assoc"/>
</dbReference>
<dbReference type="Proteomes" id="UP000054693">
    <property type="component" value="Unassembled WGS sequence"/>
</dbReference>
<keyword evidence="6" id="KW-0511">Multifunctional enzyme</keyword>
<comment type="catalytic activity">
    <reaction evidence="1">
        <text>a gentamycin + GTP = a gentamycin 2''-phosphate + GDP + H(+)</text>
        <dbReference type="Rhea" id="RHEA:48872"/>
        <dbReference type="ChEBI" id="CHEBI:15378"/>
        <dbReference type="ChEBI" id="CHEBI:37565"/>
        <dbReference type="ChEBI" id="CHEBI:58189"/>
        <dbReference type="ChEBI" id="CHEBI:90218"/>
        <dbReference type="ChEBI" id="CHEBI:90219"/>
        <dbReference type="EC" id="2.7.1.190"/>
    </reaction>
</comment>
<dbReference type="EC" id="2.7.1.190" evidence="4"/>
<sequence length="583" mass="67062">MPETLIYWLSNMTVQEQKINRDVLQKTIQMLQQHFATQVEINTIQFLSEKERRNIVARISLKSKSNSIPKSIILKQSLPEASDRDDKEAYARFARDWAGLEFANQIHQSMHNVPLFYGGNKEYRFILIEDLGKQHISLVDSLTLPYRDKATRALNRFMKSLGSLHAASYGKTAMYEAMLKKIHGNVETLQEDLDFTRTDLLEKLHAANKKLHLPLTTECINEANSLIESLLKPGPFTVLTHGDICPDNVFDHEEGHDLQLIDFEWAFARNALLDGTYLRMSMPTCWCAKSIPEEVIIPLEIIYREELKQTIPAASDDLAYAKAYSEACGFWLLQQTLPFLDSTLEKDRVGPSGPVPENSLWKNEENWVRPRVLSRLQAFIHVASRNNLLPHLKQMATNILLELKKLWTANSLEFYPAFKALNQKFYIRTFEPGDEAEIYQLFYDTVHSINCRDYTKEQLNVWAPKKPNLSEWRKSLAKNYTFVAIDKESNKIIGFSDLEKNGYLNRGYVDKDYQKQGVGKALLEAREHTAIALGIPKLFSDVSITAKPFFENHGYSTEAKQIKEFGGVMFTNYCMTKVFTFSK</sequence>
<dbReference type="GO" id="GO:0016747">
    <property type="term" value="F:acyltransferase activity, transferring groups other than amino-acyl groups"/>
    <property type="evidence" value="ECO:0007669"/>
    <property type="project" value="InterPro"/>
</dbReference>
<dbReference type="Pfam" id="PF01636">
    <property type="entry name" value="APH"/>
    <property type="match status" value="1"/>
</dbReference>
<protein>
    <recommendedName>
        <fullName evidence="5">Bifunctional AAC/APH</fullName>
        <ecNumber evidence="4">2.7.1.190</ecNumber>
    </recommendedName>
</protein>
<dbReference type="SUPFAM" id="SSF56112">
    <property type="entry name" value="Protein kinase-like (PK-like)"/>
    <property type="match status" value="1"/>
</dbReference>
<evidence type="ECO:0000256" key="5">
    <source>
        <dbReference type="ARBA" id="ARBA00014467"/>
    </source>
</evidence>
<name>A0A0W0ZWR3_9GAMM</name>
<dbReference type="PROSITE" id="PS51186">
    <property type="entry name" value="GNAT"/>
    <property type="match status" value="1"/>
</dbReference>
<evidence type="ECO:0000313" key="8">
    <source>
        <dbReference type="EMBL" id="KTD73543.1"/>
    </source>
</evidence>
<accession>A0A0W0ZWR3</accession>
<dbReference type="InterPro" id="IPR016181">
    <property type="entry name" value="Acyl_CoA_acyltransferase"/>
</dbReference>
<comment type="function">
    <text evidence="2">Involved in resistance to gentamicin, tobramycin, and kanamycin. Tobramycin and kanamycin resistance is due to the ACC activity, specified by N-terminal region. The C-terminal region is a kinase that phosphorylates several 4,6-disubstituted aminoglycosides.</text>
</comment>
<evidence type="ECO:0000256" key="6">
    <source>
        <dbReference type="ARBA" id="ARBA00023268"/>
    </source>
</evidence>
<dbReference type="STRING" id="40335.Ltuc_1390"/>
<evidence type="ECO:0000259" key="7">
    <source>
        <dbReference type="PROSITE" id="PS51186"/>
    </source>
</evidence>
<dbReference type="EMBL" id="LNZA01000001">
    <property type="protein sequence ID" value="KTD73543.1"/>
    <property type="molecule type" value="Genomic_DNA"/>
</dbReference>
<feature type="domain" description="N-acetyltransferase" evidence="7">
    <location>
        <begin position="425"/>
        <end position="580"/>
    </location>
</feature>
<gene>
    <name evidence="8" type="primary">yafP</name>
    <name evidence="8" type="ORF">Ltuc_1390</name>
</gene>
<keyword evidence="8" id="KW-0012">Acyltransferase</keyword>
<reference evidence="8 9" key="1">
    <citation type="submission" date="2015-11" db="EMBL/GenBank/DDBJ databases">
        <title>Genomic analysis of 38 Legionella species identifies large and diverse effector repertoires.</title>
        <authorList>
            <person name="Burstein D."/>
            <person name="Amaro F."/>
            <person name="Zusman T."/>
            <person name="Lifshitz Z."/>
            <person name="Cohen O."/>
            <person name="Gilbert J.A."/>
            <person name="Pupko T."/>
            <person name="Shuman H.A."/>
            <person name="Segal G."/>
        </authorList>
    </citation>
    <scope>NUCLEOTIDE SEQUENCE [LARGE SCALE GENOMIC DNA]</scope>
    <source>
        <strain evidence="8 9">ATCC 49180</strain>
    </source>
</reference>
<dbReference type="PATRIC" id="fig|40335.7.peg.1479"/>
<dbReference type="InterPro" id="IPR000182">
    <property type="entry name" value="GNAT_dom"/>
</dbReference>
<keyword evidence="8" id="KW-0808">Transferase</keyword>
<comment type="similarity">
    <text evidence="3">In the C-terminal section; belongs to the aminoglycoside phosphotransferase family.</text>
</comment>
<dbReference type="AlphaFoldDB" id="A0A0W0ZWR3"/>
<proteinExistence type="inferred from homology"/>
<dbReference type="PANTHER" id="PTHR43451:SF1">
    <property type="entry name" value="ACETYLTRANSFERASE"/>
    <property type="match status" value="1"/>
</dbReference>
<dbReference type="InterPro" id="IPR002575">
    <property type="entry name" value="Aminoglycoside_PTrfase"/>
</dbReference>
<dbReference type="SUPFAM" id="SSF55729">
    <property type="entry name" value="Acyl-CoA N-acyltransferases (Nat)"/>
    <property type="match status" value="1"/>
</dbReference>
<evidence type="ECO:0000256" key="3">
    <source>
        <dbReference type="ARBA" id="ARBA00008487"/>
    </source>
</evidence>
<organism evidence="8 9">
    <name type="scientific">Legionella tucsonensis</name>
    <dbReference type="NCBI Taxonomy" id="40335"/>
    <lineage>
        <taxon>Bacteria</taxon>
        <taxon>Pseudomonadati</taxon>
        <taxon>Pseudomonadota</taxon>
        <taxon>Gammaproteobacteria</taxon>
        <taxon>Legionellales</taxon>
        <taxon>Legionellaceae</taxon>
        <taxon>Legionella</taxon>
    </lineage>
</organism>
<dbReference type="Gene3D" id="3.90.1200.10">
    <property type="match status" value="1"/>
</dbReference>
<evidence type="ECO:0000313" key="9">
    <source>
        <dbReference type="Proteomes" id="UP000054693"/>
    </source>
</evidence>
<evidence type="ECO:0000256" key="4">
    <source>
        <dbReference type="ARBA" id="ARBA00011931"/>
    </source>
</evidence>
<evidence type="ECO:0000256" key="2">
    <source>
        <dbReference type="ARBA" id="ARBA00002498"/>
    </source>
</evidence>
<dbReference type="Pfam" id="PF13673">
    <property type="entry name" value="Acetyltransf_10"/>
    <property type="match status" value="1"/>
</dbReference>
<dbReference type="PANTHER" id="PTHR43451">
    <property type="entry name" value="ACETYLTRANSFERASE (GNAT) FAMILY PROTEIN"/>
    <property type="match status" value="1"/>
</dbReference>
<dbReference type="Gene3D" id="3.40.630.30">
    <property type="match status" value="1"/>
</dbReference>
<comment type="caution">
    <text evidence="8">The sequence shown here is derived from an EMBL/GenBank/DDBJ whole genome shotgun (WGS) entry which is preliminary data.</text>
</comment>
<keyword evidence="9" id="KW-1185">Reference proteome</keyword>
<evidence type="ECO:0000256" key="1">
    <source>
        <dbReference type="ARBA" id="ARBA00001735"/>
    </source>
</evidence>
<dbReference type="GO" id="GO:0034071">
    <property type="term" value="F:aminoglycoside phosphotransferase activity"/>
    <property type="evidence" value="ECO:0007669"/>
    <property type="project" value="UniProtKB-EC"/>
</dbReference>
<dbReference type="InterPro" id="IPR011009">
    <property type="entry name" value="Kinase-like_dom_sf"/>
</dbReference>